<gene>
    <name evidence="3" type="ORF">CB4_03362</name>
</gene>
<feature type="domain" description="DUF2520" evidence="2">
    <location>
        <begin position="136"/>
        <end position="262"/>
    </location>
</feature>
<reference evidence="3 4" key="1">
    <citation type="submission" date="2015-12" db="EMBL/GenBank/DDBJ databases">
        <title>Genome sequence of Aneurinibacillus soli.</title>
        <authorList>
            <person name="Lee J.S."/>
            <person name="Lee K.C."/>
            <person name="Kim K.K."/>
            <person name="Lee B.W."/>
        </authorList>
    </citation>
    <scope>NUCLEOTIDE SEQUENCE [LARGE SCALE GENOMIC DNA]</scope>
    <source>
        <strain evidence="3 4">CB4</strain>
    </source>
</reference>
<dbReference type="PANTHER" id="PTHR40459:SF1">
    <property type="entry name" value="CONSERVED HYPOTHETICAL ALANINE AND LEUCINE RICH PROTEIN"/>
    <property type="match status" value="1"/>
</dbReference>
<dbReference type="InterPro" id="IPR029752">
    <property type="entry name" value="D-isomer_DH_CS1"/>
</dbReference>
<proteinExistence type="predicted"/>
<feature type="domain" description="Putative oxidoreductase/dehydrogenase Rossmann-like" evidence="1">
    <location>
        <begin position="1"/>
        <end position="118"/>
    </location>
</feature>
<sequence>MKIGIVGAGRLGSAFGLYATRRGAEEVGYYSRTQASTVAAASLVGDVGRVYTDVASLIRESDWIVLTVPDDEIPEVVQKLAEEGDVEGKLVFHMSGAASSEVLLPMKQIGAHTASLHPLQSFADGCSGADKLETTVFGIEGEVAAVSVLEEWLTAAKNRYFIITATQKPLYHAAAAVVSNGLTGVVDFALHLMAAAGIEEKTALSALLPLIEGTVQNIQEKGVAEALTGPIARGDIGTIVRHTEAIAGQAPQLLENYQMLGRLTLATACQSQLRDPKRIARLQELLSE</sequence>
<dbReference type="PANTHER" id="PTHR40459">
    <property type="entry name" value="CONSERVED HYPOTHETICAL ALANINE AND LEUCINE RICH PROTEIN"/>
    <property type="match status" value="1"/>
</dbReference>
<dbReference type="KEGG" id="asoc:CB4_03362"/>
<dbReference type="OrthoDB" id="9810755at2"/>
<evidence type="ECO:0000259" key="1">
    <source>
        <dbReference type="Pfam" id="PF10727"/>
    </source>
</evidence>
<dbReference type="Pfam" id="PF10728">
    <property type="entry name" value="DUF2520"/>
    <property type="match status" value="1"/>
</dbReference>
<evidence type="ECO:0000313" key="4">
    <source>
        <dbReference type="Proteomes" id="UP000217696"/>
    </source>
</evidence>
<evidence type="ECO:0000259" key="2">
    <source>
        <dbReference type="Pfam" id="PF10728"/>
    </source>
</evidence>
<keyword evidence="4" id="KW-1185">Reference proteome</keyword>
<dbReference type="EMBL" id="AP017312">
    <property type="protein sequence ID" value="BAU29181.1"/>
    <property type="molecule type" value="Genomic_DNA"/>
</dbReference>
<dbReference type="InterPro" id="IPR008927">
    <property type="entry name" value="6-PGluconate_DH-like_C_sf"/>
</dbReference>
<dbReference type="RefSeq" id="WP_096466884.1">
    <property type="nucleotide sequence ID" value="NZ_AP017312.1"/>
</dbReference>
<organism evidence="3 4">
    <name type="scientific">Aneurinibacillus soli</name>
    <dbReference type="NCBI Taxonomy" id="1500254"/>
    <lineage>
        <taxon>Bacteria</taxon>
        <taxon>Bacillati</taxon>
        <taxon>Bacillota</taxon>
        <taxon>Bacilli</taxon>
        <taxon>Bacillales</taxon>
        <taxon>Paenibacillaceae</taxon>
        <taxon>Aneurinibacillus group</taxon>
        <taxon>Aneurinibacillus</taxon>
    </lineage>
</organism>
<accession>A0A0U5BEQ9</accession>
<name>A0A0U5BEQ9_9BACL</name>
<protein>
    <submittedName>
        <fullName evidence="3">2-dehydropantoate 2-reductase</fullName>
    </submittedName>
</protein>
<dbReference type="Gene3D" id="1.10.1040.20">
    <property type="entry name" value="ProC-like, C-terminal domain"/>
    <property type="match status" value="1"/>
</dbReference>
<dbReference type="Pfam" id="PF10727">
    <property type="entry name" value="Rossmann-like"/>
    <property type="match status" value="1"/>
</dbReference>
<dbReference type="SUPFAM" id="SSF51735">
    <property type="entry name" value="NAD(P)-binding Rossmann-fold domains"/>
    <property type="match status" value="1"/>
</dbReference>
<dbReference type="Proteomes" id="UP000217696">
    <property type="component" value="Chromosome"/>
</dbReference>
<dbReference type="AlphaFoldDB" id="A0A0U5BEQ9"/>
<dbReference type="PROSITE" id="PS00065">
    <property type="entry name" value="D_2_HYDROXYACID_DH_1"/>
    <property type="match status" value="1"/>
</dbReference>
<dbReference type="InterPro" id="IPR018931">
    <property type="entry name" value="DUF2520"/>
</dbReference>
<dbReference type="InterPro" id="IPR037108">
    <property type="entry name" value="TM1727-like_C_sf"/>
</dbReference>
<dbReference type="InterPro" id="IPR036291">
    <property type="entry name" value="NAD(P)-bd_dom_sf"/>
</dbReference>
<evidence type="ECO:0000313" key="3">
    <source>
        <dbReference type="EMBL" id="BAU29181.1"/>
    </source>
</evidence>
<dbReference type="Gene3D" id="3.40.50.720">
    <property type="entry name" value="NAD(P)-binding Rossmann-like Domain"/>
    <property type="match status" value="1"/>
</dbReference>
<dbReference type="SUPFAM" id="SSF48179">
    <property type="entry name" value="6-phosphogluconate dehydrogenase C-terminal domain-like"/>
    <property type="match status" value="1"/>
</dbReference>
<dbReference type="InterPro" id="IPR019665">
    <property type="entry name" value="OxRdtase/DH_put_Rossmann_dom"/>
</dbReference>